<accession>A0ABW4DI61</accession>
<gene>
    <name evidence="1" type="ORF">ACFQ5D_19895</name>
</gene>
<evidence type="ECO:0000313" key="1">
    <source>
        <dbReference type="EMBL" id="MFD1463574.1"/>
    </source>
</evidence>
<organism evidence="1 2">
    <name type="scientific">Paenibacillus farraposensis</name>
    <dbReference type="NCBI Taxonomy" id="2807095"/>
    <lineage>
        <taxon>Bacteria</taxon>
        <taxon>Bacillati</taxon>
        <taxon>Bacillota</taxon>
        <taxon>Bacilli</taxon>
        <taxon>Bacillales</taxon>
        <taxon>Paenibacillaceae</taxon>
        <taxon>Paenibacillus</taxon>
    </lineage>
</organism>
<name>A0ABW4DI61_9BACL</name>
<dbReference type="RefSeq" id="WP_229524152.1">
    <property type="nucleotide sequence ID" value="NZ_JAFFQR010000063.1"/>
</dbReference>
<reference evidence="2" key="1">
    <citation type="journal article" date="2019" name="Int. J. Syst. Evol. Microbiol.">
        <title>The Global Catalogue of Microorganisms (GCM) 10K type strain sequencing project: providing services to taxonomists for standard genome sequencing and annotation.</title>
        <authorList>
            <consortium name="The Broad Institute Genomics Platform"/>
            <consortium name="The Broad Institute Genome Sequencing Center for Infectious Disease"/>
            <person name="Wu L."/>
            <person name="Ma J."/>
        </authorList>
    </citation>
    <scope>NUCLEOTIDE SEQUENCE [LARGE SCALE GENOMIC DNA]</scope>
    <source>
        <strain evidence="2">CCM 9147</strain>
    </source>
</reference>
<sequence>MVHSHAFILQQGQLELAITVLPIETSMYSTDEVFGLGIIVVPFSL</sequence>
<comment type="caution">
    <text evidence="1">The sequence shown here is derived from an EMBL/GenBank/DDBJ whole genome shotgun (WGS) entry which is preliminary data.</text>
</comment>
<protein>
    <submittedName>
        <fullName evidence="1">Uncharacterized protein</fullName>
    </submittedName>
</protein>
<dbReference type="Proteomes" id="UP001597340">
    <property type="component" value="Unassembled WGS sequence"/>
</dbReference>
<keyword evidence="2" id="KW-1185">Reference proteome</keyword>
<evidence type="ECO:0000313" key="2">
    <source>
        <dbReference type="Proteomes" id="UP001597340"/>
    </source>
</evidence>
<proteinExistence type="predicted"/>
<dbReference type="EMBL" id="JBHTNZ010000036">
    <property type="protein sequence ID" value="MFD1463574.1"/>
    <property type="molecule type" value="Genomic_DNA"/>
</dbReference>